<protein>
    <submittedName>
        <fullName evidence="2">Glyoxalase</fullName>
    </submittedName>
</protein>
<dbReference type="EMBL" id="BSEV01000036">
    <property type="protein sequence ID" value="GLK14768.1"/>
    <property type="molecule type" value="Genomic_DNA"/>
</dbReference>
<sequence>MVHFEIIGNDPAALRSYYGDLFDWEFRTGDAVTEAVSPPGAYGFVDGSTTGDGTGINGGVGGGEGYERRVLFYVDVPDVESALRRAESLGGTRRLGPERAPGGDLVIGHFTDPEGNLIGVAGPA</sequence>
<proteinExistence type="predicted"/>
<keyword evidence="3" id="KW-1185">Reference proteome</keyword>
<name>A0A9W6IBQ7_9ACTN</name>
<dbReference type="SUPFAM" id="SSF54593">
    <property type="entry name" value="Glyoxalase/Bleomycin resistance protein/Dihydroxybiphenyl dioxygenase"/>
    <property type="match status" value="1"/>
</dbReference>
<dbReference type="Pfam" id="PF00903">
    <property type="entry name" value="Glyoxalase"/>
    <property type="match status" value="1"/>
</dbReference>
<dbReference type="Gene3D" id="3.10.180.10">
    <property type="entry name" value="2,3-Dihydroxybiphenyl 1,2-Dioxygenase, domain 1"/>
    <property type="match status" value="1"/>
</dbReference>
<comment type="caution">
    <text evidence="2">The sequence shown here is derived from an EMBL/GenBank/DDBJ whole genome shotgun (WGS) entry which is preliminary data.</text>
</comment>
<dbReference type="InterPro" id="IPR004360">
    <property type="entry name" value="Glyas_Fos-R_dOase_dom"/>
</dbReference>
<dbReference type="Proteomes" id="UP001143474">
    <property type="component" value="Unassembled WGS sequence"/>
</dbReference>
<reference evidence="2" key="2">
    <citation type="submission" date="2023-01" db="EMBL/GenBank/DDBJ databases">
        <authorList>
            <person name="Sun Q."/>
            <person name="Evtushenko L."/>
        </authorList>
    </citation>
    <scope>NUCLEOTIDE SEQUENCE</scope>
    <source>
        <strain evidence="2">VKM Ac-2007</strain>
    </source>
</reference>
<dbReference type="InterPro" id="IPR037523">
    <property type="entry name" value="VOC_core"/>
</dbReference>
<feature type="domain" description="VOC" evidence="1">
    <location>
        <begin position="1"/>
        <end position="123"/>
    </location>
</feature>
<evidence type="ECO:0000259" key="1">
    <source>
        <dbReference type="PROSITE" id="PS51819"/>
    </source>
</evidence>
<evidence type="ECO:0000313" key="2">
    <source>
        <dbReference type="EMBL" id="GLK14768.1"/>
    </source>
</evidence>
<dbReference type="PROSITE" id="PS51819">
    <property type="entry name" value="VOC"/>
    <property type="match status" value="1"/>
</dbReference>
<organism evidence="2 3">
    <name type="scientific">Streptosporangium carneum</name>
    <dbReference type="NCBI Taxonomy" id="47481"/>
    <lineage>
        <taxon>Bacteria</taxon>
        <taxon>Bacillati</taxon>
        <taxon>Actinomycetota</taxon>
        <taxon>Actinomycetes</taxon>
        <taxon>Streptosporangiales</taxon>
        <taxon>Streptosporangiaceae</taxon>
        <taxon>Streptosporangium</taxon>
    </lineage>
</organism>
<reference evidence="2" key="1">
    <citation type="journal article" date="2014" name="Int. J. Syst. Evol. Microbiol.">
        <title>Complete genome sequence of Corynebacterium casei LMG S-19264T (=DSM 44701T), isolated from a smear-ripened cheese.</title>
        <authorList>
            <consortium name="US DOE Joint Genome Institute (JGI-PGF)"/>
            <person name="Walter F."/>
            <person name="Albersmeier A."/>
            <person name="Kalinowski J."/>
            <person name="Ruckert C."/>
        </authorList>
    </citation>
    <scope>NUCLEOTIDE SEQUENCE</scope>
    <source>
        <strain evidence="2">VKM Ac-2007</strain>
    </source>
</reference>
<gene>
    <name evidence="2" type="ORF">GCM10017600_81800</name>
</gene>
<dbReference type="AlphaFoldDB" id="A0A9W6IBQ7"/>
<accession>A0A9W6IBQ7</accession>
<evidence type="ECO:0000313" key="3">
    <source>
        <dbReference type="Proteomes" id="UP001143474"/>
    </source>
</evidence>
<dbReference type="InterPro" id="IPR029068">
    <property type="entry name" value="Glyas_Bleomycin-R_OHBP_Dase"/>
</dbReference>